<dbReference type="InterPro" id="IPR004733">
    <property type="entry name" value="PurM_cligase"/>
</dbReference>
<evidence type="ECO:0000259" key="14">
    <source>
        <dbReference type="Pfam" id="PF00586"/>
    </source>
</evidence>
<dbReference type="FunFam" id="3.90.650.10:FF:000001">
    <property type="entry name" value="Phosphoribosylformylglycinamidine cyclo-ligase"/>
    <property type="match status" value="1"/>
</dbReference>
<evidence type="ECO:0000313" key="17">
    <source>
        <dbReference type="Proteomes" id="UP000188998"/>
    </source>
</evidence>
<dbReference type="InterPro" id="IPR016188">
    <property type="entry name" value="PurM-like_N"/>
</dbReference>
<dbReference type="Pfam" id="PF02769">
    <property type="entry name" value="AIRS_C"/>
    <property type="match status" value="1"/>
</dbReference>
<keyword evidence="13" id="KW-0963">Cytoplasm</keyword>
<evidence type="ECO:0000256" key="4">
    <source>
        <dbReference type="ARBA" id="ARBA00020367"/>
    </source>
</evidence>
<dbReference type="EC" id="6.3.3.1" evidence="3 13"/>
<dbReference type="GO" id="GO:0005829">
    <property type="term" value="C:cytosol"/>
    <property type="evidence" value="ECO:0007669"/>
    <property type="project" value="TreeGrafter"/>
</dbReference>
<comment type="caution">
    <text evidence="16">The sequence shown here is derived from an EMBL/GenBank/DDBJ whole genome shotgun (WGS) entry which is preliminary data.</text>
</comment>
<comment type="pathway">
    <text evidence="1 13">Purine metabolism; IMP biosynthesis via de novo pathway; 5-amino-1-(5-phospho-D-ribosyl)imidazole from N(2)-formyl-N(1)-(5-phospho-D-ribosyl)glycinamide: step 2/2.</text>
</comment>
<dbReference type="GO" id="GO:0006189">
    <property type="term" value="P:'de novo' IMP biosynthetic process"/>
    <property type="evidence" value="ECO:0007669"/>
    <property type="project" value="UniProtKB-UniRule"/>
</dbReference>
<evidence type="ECO:0000256" key="7">
    <source>
        <dbReference type="ARBA" id="ARBA00022755"/>
    </source>
</evidence>
<dbReference type="InterPro" id="IPR036921">
    <property type="entry name" value="PurM-like_N_sf"/>
</dbReference>
<evidence type="ECO:0000256" key="5">
    <source>
        <dbReference type="ARBA" id="ARBA00022598"/>
    </source>
</evidence>
<dbReference type="AlphaFoldDB" id="A0AAJ3K5W3"/>
<evidence type="ECO:0000256" key="9">
    <source>
        <dbReference type="ARBA" id="ARBA00031908"/>
    </source>
</evidence>
<sequence length="345" mass="37027">MSKPSLSYKDAGVDINAGNELVERIKPHVKRTTRPEVIGGLGGFGALCAIPSKYKEPILVSGTDGVGTKLRLAIDLKKHDTIGVDLVAMCVNDLVVQGAEPLFFLDYYATGKLEVDVAADVVKGIAEGCVQSGCALVGGETAEMPGMYHEGDYDLAGFCVGVVEKSEIIDGRQVRSGDALIALGSSGPHSNGYSLIRKVIDVSGVNPATEQLAGKPLSEQVLAPTKIYVKSILSLIKQTDVHAIAHLTGGGFWENIPRVLPKNTKAVIDEKSWEWQPIFKWLQEQGNISTYEMYRTFNCGVGMVIALPQNQVETALAILKQAGENAWLIGHIEQAADDEAQVVIQ</sequence>
<dbReference type="PANTHER" id="PTHR10520">
    <property type="entry name" value="TRIFUNCTIONAL PURINE BIOSYNTHETIC PROTEIN ADENOSINE-3-RELATED"/>
    <property type="match status" value="1"/>
</dbReference>
<dbReference type="FunFam" id="3.30.1330.10:FF:000001">
    <property type="entry name" value="Phosphoribosylformylglycinamidine cyclo-ligase"/>
    <property type="match status" value="1"/>
</dbReference>
<dbReference type="GO" id="GO:0046084">
    <property type="term" value="P:adenine biosynthetic process"/>
    <property type="evidence" value="ECO:0007669"/>
    <property type="project" value="TreeGrafter"/>
</dbReference>
<evidence type="ECO:0000256" key="6">
    <source>
        <dbReference type="ARBA" id="ARBA00022741"/>
    </source>
</evidence>
<dbReference type="Pfam" id="PF00586">
    <property type="entry name" value="AIRS"/>
    <property type="match status" value="1"/>
</dbReference>
<comment type="similarity">
    <text evidence="2 13">Belongs to the AIR synthase family.</text>
</comment>
<dbReference type="EMBL" id="MLAB01000002">
    <property type="protein sequence ID" value="OOF73496.1"/>
    <property type="molecule type" value="Genomic_DNA"/>
</dbReference>
<evidence type="ECO:0000256" key="10">
    <source>
        <dbReference type="ARBA" id="ARBA00032931"/>
    </source>
</evidence>
<keyword evidence="5 13" id="KW-0436">Ligase</keyword>
<dbReference type="GO" id="GO:0004641">
    <property type="term" value="F:phosphoribosylformylglycinamidine cyclo-ligase activity"/>
    <property type="evidence" value="ECO:0007669"/>
    <property type="project" value="UniProtKB-UniRule"/>
</dbReference>
<dbReference type="HAMAP" id="MF_00741">
    <property type="entry name" value="AIRS"/>
    <property type="match status" value="1"/>
</dbReference>
<keyword evidence="7 13" id="KW-0658">Purine biosynthesis</keyword>
<evidence type="ECO:0000256" key="3">
    <source>
        <dbReference type="ARBA" id="ARBA00013047"/>
    </source>
</evidence>
<evidence type="ECO:0000313" key="16">
    <source>
        <dbReference type="EMBL" id="OOF73496.1"/>
    </source>
</evidence>
<name>A0AAJ3K5W3_9PAST</name>
<protein>
    <recommendedName>
        <fullName evidence="4 13">Phosphoribosylformylglycinamidine cyclo-ligase</fullName>
        <ecNumber evidence="3 13">6.3.3.1</ecNumber>
    </recommendedName>
    <alternativeName>
        <fullName evidence="10 13">AIR synthase</fullName>
    </alternativeName>
    <alternativeName>
        <fullName evidence="11 13">AIRS</fullName>
    </alternativeName>
    <alternativeName>
        <fullName evidence="9 13">Phosphoribosyl-aminoimidazole synthetase</fullName>
    </alternativeName>
</protein>
<evidence type="ECO:0000256" key="11">
    <source>
        <dbReference type="ARBA" id="ARBA00033093"/>
    </source>
</evidence>
<dbReference type="Gene3D" id="3.90.650.10">
    <property type="entry name" value="PurM-like C-terminal domain"/>
    <property type="match status" value="1"/>
</dbReference>
<dbReference type="CDD" id="cd02196">
    <property type="entry name" value="PurM"/>
    <property type="match status" value="1"/>
</dbReference>
<evidence type="ECO:0000256" key="12">
    <source>
        <dbReference type="ARBA" id="ARBA00049057"/>
    </source>
</evidence>
<reference evidence="16 17" key="1">
    <citation type="submission" date="2016-10" db="EMBL/GenBank/DDBJ databases">
        <title>Rodentibacter gen. nov. and new species.</title>
        <authorList>
            <person name="Christensen H."/>
        </authorList>
    </citation>
    <scope>NUCLEOTIDE SEQUENCE [LARGE SCALE GENOMIC DNA]</scope>
    <source>
        <strain evidence="16 17">199137021</strain>
    </source>
</reference>
<dbReference type="SUPFAM" id="SSF56042">
    <property type="entry name" value="PurM C-terminal domain-like"/>
    <property type="match status" value="1"/>
</dbReference>
<feature type="domain" description="PurM-like C-terminal" evidence="15">
    <location>
        <begin position="175"/>
        <end position="341"/>
    </location>
</feature>
<evidence type="ECO:0000259" key="15">
    <source>
        <dbReference type="Pfam" id="PF02769"/>
    </source>
</evidence>
<dbReference type="Gene3D" id="3.30.1330.10">
    <property type="entry name" value="PurM-like, N-terminal domain"/>
    <property type="match status" value="1"/>
</dbReference>
<dbReference type="InterPro" id="IPR036676">
    <property type="entry name" value="PurM-like_C_sf"/>
</dbReference>
<keyword evidence="6 13" id="KW-0547">Nucleotide-binding</keyword>
<dbReference type="InterPro" id="IPR010918">
    <property type="entry name" value="PurM-like_C_dom"/>
</dbReference>
<feature type="domain" description="PurM-like N-terminal" evidence="14">
    <location>
        <begin position="59"/>
        <end position="163"/>
    </location>
</feature>
<dbReference type="PANTHER" id="PTHR10520:SF12">
    <property type="entry name" value="TRIFUNCTIONAL PURINE BIOSYNTHETIC PROTEIN ADENOSINE-3"/>
    <property type="match status" value="1"/>
</dbReference>
<dbReference type="GO" id="GO:0004637">
    <property type="term" value="F:phosphoribosylamine-glycine ligase activity"/>
    <property type="evidence" value="ECO:0007669"/>
    <property type="project" value="TreeGrafter"/>
</dbReference>
<evidence type="ECO:0000256" key="1">
    <source>
        <dbReference type="ARBA" id="ARBA00004686"/>
    </source>
</evidence>
<dbReference type="GeneID" id="85657434"/>
<dbReference type="RefSeq" id="WP_059365673.1">
    <property type="nucleotide sequence ID" value="NZ_BBXJ01000001.1"/>
</dbReference>
<dbReference type="GO" id="GO:0005524">
    <property type="term" value="F:ATP binding"/>
    <property type="evidence" value="ECO:0007669"/>
    <property type="project" value="UniProtKB-KW"/>
</dbReference>
<proteinExistence type="inferred from homology"/>
<dbReference type="SUPFAM" id="SSF55326">
    <property type="entry name" value="PurM N-terminal domain-like"/>
    <property type="match status" value="1"/>
</dbReference>
<dbReference type="Proteomes" id="UP000188998">
    <property type="component" value="Unassembled WGS sequence"/>
</dbReference>
<keyword evidence="8 13" id="KW-0067">ATP-binding</keyword>
<evidence type="ECO:0000256" key="13">
    <source>
        <dbReference type="HAMAP-Rule" id="MF_00741"/>
    </source>
</evidence>
<comment type="catalytic activity">
    <reaction evidence="12 13">
        <text>2-formamido-N(1)-(5-O-phospho-beta-D-ribosyl)acetamidine + ATP = 5-amino-1-(5-phospho-beta-D-ribosyl)imidazole + ADP + phosphate + H(+)</text>
        <dbReference type="Rhea" id="RHEA:23032"/>
        <dbReference type="ChEBI" id="CHEBI:15378"/>
        <dbReference type="ChEBI" id="CHEBI:30616"/>
        <dbReference type="ChEBI" id="CHEBI:43474"/>
        <dbReference type="ChEBI" id="CHEBI:137981"/>
        <dbReference type="ChEBI" id="CHEBI:147287"/>
        <dbReference type="ChEBI" id="CHEBI:456216"/>
        <dbReference type="EC" id="6.3.3.1"/>
    </reaction>
</comment>
<dbReference type="NCBIfam" id="TIGR00878">
    <property type="entry name" value="purM"/>
    <property type="match status" value="1"/>
</dbReference>
<evidence type="ECO:0000256" key="2">
    <source>
        <dbReference type="ARBA" id="ARBA00010280"/>
    </source>
</evidence>
<evidence type="ECO:0000256" key="8">
    <source>
        <dbReference type="ARBA" id="ARBA00022840"/>
    </source>
</evidence>
<accession>A0AAJ3K5W3</accession>
<gene>
    <name evidence="13" type="primary">purM</name>
    <name evidence="16" type="ORF">BKG90_00120</name>
</gene>
<keyword evidence="17" id="KW-1185">Reference proteome</keyword>
<comment type="subcellular location">
    <subcellularLocation>
        <location evidence="13">Cytoplasm</location>
    </subcellularLocation>
</comment>
<organism evidence="16 17">
    <name type="scientific">Rodentibacter caecimuris</name>
    <dbReference type="NCBI Taxonomy" id="1796644"/>
    <lineage>
        <taxon>Bacteria</taxon>
        <taxon>Pseudomonadati</taxon>
        <taxon>Pseudomonadota</taxon>
        <taxon>Gammaproteobacteria</taxon>
        <taxon>Pasteurellales</taxon>
        <taxon>Pasteurellaceae</taxon>
        <taxon>Rodentibacter</taxon>
    </lineage>
</organism>